<dbReference type="RefSeq" id="WP_152802628.1">
    <property type="nucleotide sequence ID" value="NZ_WHNX01000007.1"/>
</dbReference>
<dbReference type="InterPro" id="IPR003593">
    <property type="entry name" value="AAA+_ATPase"/>
</dbReference>
<evidence type="ECO:0000313" key="2">
    <source>
        <dbReference type="EMBL" id="MPW25281.1"/>
    </source>
</evidence>
<protein>
    <submittedName>
        <fullName evidence="2">AAA family ATPase</fullName>
    </submittedName>
</protein>
<comment type="caution">
    <text evidence="2">The sequence shown here is derived from an EMBL/GenBank/DDBJ whole genome shotgun (WGS) entry which is preliminary data.</text>
</comment>
<evidence type="ECO:0000313" key="3">
    <source>
        <dbReference type="Proteomes" id="UP000440004"/>
    </source>
</evidence>
<dbReference type="GO" id="GO:0006260">
    <property type="term" value="P:DNA replication"/>
    <property type="evidence" value="ECO:0007669"/>
    <property type="project" value="TreeGrafter"/>
</dbReference>
<dbReference type="SUPFAM" id="SSF52540">
    <property type="entry name" value="P-loop containing nucleoside triphosphate hydrolases"/>
    <property type="match status" value="1"/>
</dbReference>
<gene>
    <name evidence="2" type="ORF">GC105_05725</name>
</gene>
<dbReference type="EMBL" id="WHNX01000007">
    <property type="protein sequence ID" value="MPW25281.1"/>
    <property type="molecule type" value="Genomic_DNA"/>
</dbReference>
<dbReference type="AlphaFoldDB" id="A0A6A7K7G4"/>
<dbReference type="NCBIfam" id="NF005304">
    <property type="entry name" value="PRK06835.1"/>
    <property type="match status" value="1"/>
</dbReference>
<proteinExistence type="predicted"/>
<dbReference type="InterPro" id="IPR002611">
    <property type="entry name" value="IstB_ATP-bd"/>
</dbReference>
<dbReference type="PANTHER" id="PTHR30050:SF4">
    <property type="entry name" value="ATP-BINDING PROTEIN RV3427C IN INSERTION SEQUENCE-RELATED"/>
    <property type="match status" value="1"/>
</dbReference>
<dbReference type="GO" id="GO:0005524">
    <property type="term" value="F:ATP binding"/>
    <property type="evidence" value="ECO:0007669"/>
    <property type="project" value="InterPro"/>
</dbReference>
<dbReference type="PANTHER" id="PTHR30050">
    <property type="entry name" value="CHROMOSOMAL REPLICATION INITIATOR PROTEIN DNAA"/>
    <property type="match status" value="1"/>
</dbReference>
<keyword evidence="3" id="KW-1185">Reference proteome</keyword>
<organism evidence="2 3">
    <name type="scientific">Alkalibaculum sporogenes</name>
    <dbReference type="NCBI Taxonomy" id="2655001"/>
    <lineage>
        <taxon>Bacteria</taxon>
        <taxon>Bacillati</taxon>
        <taxon>Bacillota</taxon>
        <taxon>Clostridia</taxon>
        <taxon>Eubacteriales</taxon>
        <taxon>Eubacteriaceae</taxon>
        <taxon>Alkalibaculum</taxon>
    </lineage>
</organism>
<dbReference type="CDD" id="cd00009">
    <property type="entry name" value="AAA"/>
    <property type="match status" value="1"/>
</dbReference>
<dbReference type="Proteomes" id="UP000440004">
    <property type="component" value="Unassembled WGS sequence"/>
</dbReference>
<reference evidence="2 3" key="1">
    <citation type="submission" date="2019-10" db="EMBL/GenBank/DDBJ databases">
        <title>Alkalibaculum tamaniensis sp.nov., a new alkaliphilic acetogen, isolated on methoxylated aromatics from a mud volcano.</title>
        <authorList>
            <person name="Khomyakova M.A."/>
            <person name="Merkel A.Y."/>
            <person name="Bonch-Osmolovskaya E.A."/>
            <person name="Slobodkin A.I."/>
        </authorList>
    </citation>
    <scope>NUCLEOTIDE SEQUENCE [LARGE SCALE GENOMIC DNA]</scope>
    <source>
        <strain evidence="2 3">M08DMB</strain>
    </source>
</reference>
<sequence>MNDNIYKETIMEFQKNRTLKEIALNKRRQEIYSKHPRLEEIATQLNYLGIELAKLSSFNNLDISQSIKRFEKMSCDLISEKKSILINNGYLPSYLEISYDCELCLDTGINNNNTCSCFTKSLINKYYQQSNLDTVLLIENFDNFNLDLYDNNSEKFGVSPKLNIQNIFLKVLNFVQKFDNEYTNLYLYGKPGLGKTYLSHCIAKELLDKGHSVIYQTATDLIDSIRRNKFNNNGENSIVNFLYECELLIIDDLGTESLTDFANNELFNLINKRLMDKKKNVISTNLTLQELQNRYNSRLTSRIMGNFNFLKFVGDDIRLKQANLL</sequence>
<dbReference type="Pfam" id="PF01695">
    <property type="entry name" value="IstB_IS21"/>
    <property type="match status" value="1"/>
</dbReference>
<feature type="domain" description="AAA+ ATPase" evidence="1">
    <location>
        <begin position="181"/>
        <end position="308"/>
    </location>
</feature>
<dbReference type="SMART" id="SM00382">
    <property type="entry name" value="AAA"/>
    <property type="match status" value="1"/>
</dbReference>
<evidence type="ECO:0000259" key="1">
    <source>
        <dbReference type="SMART" id="SM00382"/>
    </source>
</evidence>
<dbReference type="InterPro" id="IPR027417">
    <property type="entry name" value="P-loop_NTPase"/>
</dbReference>
<dbReference type="Gene3D" id="3.40.50.300">
    <property type="entry name" value="P-loop containing nucleotide triphosphate hydrolases"/>
    <property type="match status" value="1"/>
</dbReference>
<accession>A0A6A7K7G4</accession>
<name>A0A6A7K7G4_9FIRM</name>